<protein>
    <recommendedName>
        <fullName evidence="3">Protein FAR1-RELATED SEQUENCE</fullName>
    </recommendedName>
</protein>
<dbReference type="PANTHER" id="PTHR47718:SF13">
    <property type="entry name" value="OS09G0290500 PROTEIN"/>
    <property type="match status" value="1"/>
</dbReference>
<dbReference type="AlphaFoldDB" id="A0AAV5I9R6"/>
<name>A0AAV5I9R6_9ROSI</name>
<reference evidence="1 2" key="1">
    <citation type="journal article" date="2021" name="Commun. Biol.">
        <title>The genome of Shorea leprosula (Dipterocarpaceae) highlights the ecological relevance of drought in aseasonal tropical rainforests.</title>
        <authorList>
            <person name="Ng K.K.S."/>
            <person name="Kobayashi M.J."/>
            <person name="Fawcett J.A."/>
            <person name="Hatakeyama M."/>
            <person name="Paape T."/>
            <person name="Ng C.H."/>
            <person name="Ang C.C."/>
            <person name="Tnah L.H."/>
            <person name="Lee C.T."/>
            <person name="Nishiyama T."/>
            <person name="Sese J."/>
            <person name="O'Brien M.J."/>
            <person name="Copetti D."/>
            <person name="Mohd Noor M.I."/>
            <person name="Ong R.C."/>
            <person name="Putra M."/>
            <person name="Sireger I.Z."/>
            <person name="Indrioko S."/>
            <person name="Kosugi Y."/>
            <person name="Izuno A."/>
            <person name="Isagi Y."/>
            <person name="Lee S.L."/>
            <person name="Shimizu K.K."/>
        </authorList>
    </citation>
    <scope>NUCLEOTIDE SEQUENCE [LARGE SCALE GENOMIC DNA]</scope>
    <source>
        <strain evidence="1">214</strain>
    </source>
</reference>
<evidence type="ECO:0000313" key="1">
    <source>
        <dbReference type="EMBL" id="GKU97882.1"/>
    </source>
</evidence>
<proteinExistence type="predicted"/>
<evidence type="ECO:0008006" key="3">
    <source>
        <dbReference type="Google" id="ProtNLM"/>
    </source>
</evidence>
<keyword evidence="2" id="KW-1185">Reference proteome</keyword>
<evidence type="ECO:0000313" key="2">
    <source>
        <dbReference type="Proteomes" id="UP001054252"/>
    </source>
</evidence>
<organism evidence="1 2">
    <name type="scientific">Rubroshorea leprosula</name>
    <dbReference type="NCBI Taxonomy" id="152421"/>
    <lineage>
        <taxon>Eukaryota</taxon>
        <taxon>Viridiplantae</taxon>
        <taxon>Streptophyta</taxon>
        <taxon>Embryophyta</taxon>
        <taxon>Tracheophyta</taxon>
        <taxon>Spermatophyta</taxon>
        <taxon>Magnoliopsida</taxon>
        <taxon>eudicotyledons</taxon>
        <taxon>Gunneridae</taxon>
        <taxon>Pentapetalae</taxon>
        <taxon>rosids</taxon>
        <taxon>malvids</taxon>
        <taxon>Malvales</taxon>
        <taxon>Dipterocarpaceae</taxon>
        <taxon>Rubroshorea</taxon>
    </lineage>
</organism>
<accession>A0AAV5I9R6</accession>
<dbReference type="Proteomes" id="UP001054252">
    <property type="component" value="Unassembled WGS sequence"/>
</dbReference>
<sequence length="209" mass="23173">MRVNNEGTFTIFGVNLEHNHTLSPNKSRFFRCNKAMDLHVKKMLEVNDEAGISLSKSFYSLVVEVGGYDNLPFIARDCRNYIAKARQFRLAPKKEPSQADSPTWKIGKEAWIFPFFSCPKTGFGALEPSPPAGNSRFVLLCVFLPCCPRISVGVGGEFSGFWILGNSVSSPADFRRLLPQPSSVSAAGKLWFLIVLSDSTEIESLVLCE</sequence>
<comment type="caution">
    <text evidence="1">The sequence shown here is derived from an EMBL/GenBank/DDBJ whole genome shotgun (WGS) entry which is preliminary data.</text>
</comment>
<dbReference type="EMBL" id="BPVZ01000012">
    <property type="protein sequence ID" value="GKU97882.1"/>
    <property type="molecule type" value="Genomic_DNA"/>
</dbReference>
<gene>
    <name evidence="1" type="ORF">SLEP1_g10961</name>
</gene>
<dbReference type="PANTHER" id="PTHR47718">
    <property type="entry name" value="OS01G0519700 PROTEIN"/>
    <property type="match status" value="1"/>
</dbReference>